<evidence type="ECO:0000313" key="5">
    <source>
        <dbReference type="Proteomes" id="UP000075787"/>
    </source>
</evidence>
<proteinExistence type="inferred from homology"/>
<dbReference type="AlphaFoldDB" id="A0A162LSG6"/>
<dbReference type="Gene3D" id="1.10.12.10">
    <property type="entry name" value="Lyase 2-enoyl-coa Hydratase, Chain A, domain 2"/>
    <property type="match status" value="1"/>
</dbReference>
<evidence type="ECO:0000313" key="4">
    <source>
        <dbReference type="EMBL" id="KYO56821.1"/>
    </source>
</evidence>
<dbReference type="InterPro" id="IPR018376">
    <property type="entry name" value="Enoyl-CoA_hyd/isom_CS"/>
</dbReference>
<protein>
    <submittedName>
        <fullName evidence="4">Enoyl-CoA hydratase</fullName>
    </submittedName>
</protein>
<gene>
    <name evidence="4" type="ORF">AUP44_21680</name>
</gene>
<dbReference type="InterPro" id="IPR001753">
    <property type="entry name" value="Enoyl-CoA_hydra/iso"/>
</dbReference>
<dbReference type="PANTHER" id="PTHR11941">
    <property type="entry name" value="ENOYL-COA HYDRATASE-RELATED"/>
    <property type="match status" value="1"/>
</dbReference>
<reference evidence="4 5" key="1">
    <citation type="submission" date="2015-12" db="EMBL/GenBank/DDBJ databases">
        <title>Genome sequence of Tistrella mobilis MCCC 1A02139.</title>
        <authorList>
            <person name="Lu L."/>
            <person name="Lai Q."/>
            <person name="Shao Z."/>
            <person name="Qian P."/>
        </authorList>
    </citation>
    <scope>NUCLEOTIDE SEQUENCE [LARGE SCALE GENOMIC DNA]</scope>
    <source>
        <strain evidence="4 5">MCCC 1A02139</strain>
    </source>
</reference>
<dbReference type="Pfam" id="PF00378">
    <property type="entry name" value="ECH_1"/>
    <property type="match status" value="1"/>
</dbReference>
<comment type="caution">
    <text evidence="4">The sequence shown here is derived from an EMBL/GenBank/DDBJ whole genome shotgun (WGS) entry which is preliminary data.</text>
</comment>
<name>A0A162LSG6_9PROT</name>
<dbReference type="GO" id="GO:0016829">
    <property type="term" value="F:lyase activity"/>
    <property type="evidence" value="ECO:0007669"/>
    <property type="project" value="UniProtKB-KW"/>
</dbReference>
<dbReference type="GO" id="GO:0006635">
    <property type="term" value="P:fatty acid beta-oxidation"/>
    <property type="evidence" value="ECO:0007669"/>
    <property type="project" value="TreeGrafter"/>
</dbReference>
<dbReference type="PANTHER" id="PTHR11941:SF127">
    <property type="entry name" value="ENOYL-COA HYDRATASE ECHA18 (ENOYL HYDRASE) (UNSATURATED ACYL-COA HYDRATASE) (CROTONASE)-RELATED"/>
    <property type="match status" value="1"/>
</dbReference>
<dbReference type="Gene3D" id="3.90.226.10">
    <property type="entry name" value="2-enoyl-CoA Hydratase, Chain A, domain 1"/>
    <property type="match status" value="1"/>
</dbReference>
<dbReference type="SUPFAM" id="SSF52096">
    <property type="entry name" value="ClpP/crotonase"/>
    <property type="match status" value="1"/>
</dbReference>
<sequence>MEQGIYLERQGPIARIVLNRPAKRNAMTAAMWQAIPALCAEIAADPEALVVVLTGAGGKAFSAGADIAEFPEVYETPESTRAYNEAVEAAQEAIVALDRPTIAAISGACVGGGCGLALASDFRFATEDARFAIPPATLGLAYSFNATRRLVGKVGPSRAKDMLFSGRLIAADEALRIGLVDRVVAAEALDQTVAAYAERLASVSQYTIRTMMRMVDAITLGADAPTPELAEAWAASFTGADFAEGYRAFMEKRSPVFRWRGH</sequence>
<dbReference type="EMBL" id="LPZR01000036">
    <property type="protein sequence ID" value="KYO56821.1"/>
    <property type="molecule type" value="Genomic_DNA"/>
</dbReference>
<dbReference type="CDD" id="cd06558">
    <property type="entry name" value="crotonase-like"/>
    <property type="match status" value="1"/>
</dbReference>
<evidence type="ECO:0000256" key="2">
    <source>
        <dbReference type="ARBA" id="ARBA00023239"/>
    </source>
</evidence>
<keyword evidence="2" id="KW-0456">Lyase</keyword>
<dbReference type="GeneID" id="97239007"/>
<dbReference type="RefSeq" id="WP_062761810.1">
    <property type="nucleotide sequence ID" value="NZ_CP121042.1"/>
</dbReference>
<accession>A0A162LSG6</accession>
<evidence type="ECO:0000256" key="3">
    <source>
        <dbReference type="RuleBase" id="RU003707"/>
    </source>
</evidence>
<comment type="similarity">
    <text evidence="1 3">Belongs to the enoyl-CoA hydratase/isomerase family.</text>
</comment>
<dbReference type="OrthoDB" id="9795613at2"/>
<dbReference type="InterPro" id="IPR014748">
    <property type="entry name" value="Enoyl-CoA_hydra_C"/>
</dbReference>
<dbReference type="PROSITE" id="PS00166">
    <property type="entry name" value="ENOYL_COA_HYDRATASE"/>
    <property type="match status" value="1"/>
</dbReference>
<organism evidence="4 5">
    <name type="scientific">Tistrella mobilis</name>
    <dbReference type="NCBI Taxonomy" id="171437"/>
    <lineage>
        <taxon>Bacteria</taxon>
        <taxon>Pseudomonadati</taxon>
        <taxon>Pseudomonadota</taxon>
        <taxon>Alphaproteobacteria</taxon>
        <taxon>Geminicoccales</taxon>
        <taxon>Geminicoccaceae</taxon>
        <taxon>Tistrella</taxon>
    </lineage>
</organism>
<evidence type="ECO:0000256" key="1">
    <source>
        <dbReference type="ARBA" id="ARBA00005254"/>
    </source>
</evidence>
<dbReference type="Proteomes" id="UP000075787">
    <property type="component" value="Unassembled WGS sequence"/>
</dbReference>
<dbReference type="InterPro" id="IPR029045">
    <property type="entry name" value="ClpP/crotonase-like_dom_sf"/>
</dbReference>